<evidence type="ECO:0000256" key="2">
    <source>
        <dbReference type="ARBA" id="ARBA00022448"/>
    </source>
</evidence>
<dbReference type="AlphaFoldDB" id="A0A9P8BMP1"/>
<protein>
    <submittedName>
        <fullName evidence="10">Uncharacterized protein</fullName>
    </submittedName>
</protein>
<keyword evidence="4 9" id="KW-0812">Transmembrane</keyword>
<keyword evidence="6 9" id="KW-0472">Membrane</keyword>
<feature type="region of interest" description="Disordered" evidence="8">
    <location>
        <begin position="299"/>
        <end position="392"/>
    </location>
</feature>
<evidence type="ECO:0000256" key="3">
    <source>
        <dbReference type="ARBA" id="ARBA00022475"/>
    </source>
</evidence>
<feature type="compositionally biased region" description="Low complexity" evidence="8">
    <location>
        <begin position="353"/>
        <end position="380"/>
    </location>
</feature>
<keyword evidence="5 9" id="KW-1133">Transmembrane helix</keyword>
<gene>
    <name evidence="10" type="ORF">KI688_006630</name>
</gene>
<reference evidence="10" key="1">
    <citation type="submission" date="2021-06" db="EMBL/GenBank/DDBJ databases">
        <title>Genome Sequence of Mortierella hyaline Strain SCG-10, a Cold-Adapted, Nitrate-Reducing Fungus Isolated from Soil in Minnesota, USA.</title>
        <authorList>
            <person name="Aldossari N."/>
        </authorList>
    </citation>
    <scope>NUCLEOTIDE SEQUENCE</scope>
    <source>
        <strain evidence="10">SCG-10</strain>
    </source>
</reference>
<feature type="compositionally biased region" description="Low complexity" evidence="8">
    <location>
        <begin position="803"/>
        <end position="823"/>
    </location>
</feature>
<evidence type="ECO:0000256" key="1">
    <source>
        <dbReference type="ARBA" id="ARBA00004651"/>
    </source>
</evidence>
<comment type="caution">
    <text evidence="10">The sequence shown here is derived from an EMBL/GenBank/DDBJ whole genome shotgun (WGS) entry which is preliminary data.</text>
</comment>
<keyword evidence="3" id="KW-1003">Cell membrane</keyword>
<dbReference type="InterPro" id="IPR026612">
    <property type="entry name" value="STRA6-like"/>
</dbReference>
<dbReference type="PANTHER" id="PTHR21444">
    <property type="entry name" value="COILED-COIL DOMAIN-CONTAINING PROTEIN 180"/>
    <property type="match status" value="1"/>
</dbReference>
<comment type="subcellular location">
    <subcellularLocation>
        <location evidence="1">Cell membrane</location>
        <topology evidence="1">Multi-pass membrane protein</topology>
    </subcellularLocation>
</comment>
<evidence type="ECO:0000313" key="10">
    <source>
        <dbReference type="EMBL" id="KAG9061914.1"/>
    </source>
</evidence>
<evidence type="ECO:0000256" key="5">
    <source>
        <dbReference type="ARBA" id="ARBA00022989"/>
    </source>
</evidence>
<feature type="region of interest" description="Disordered" evidence="8">
    <location>
        <begin position="794"/>
        <end position="823"/>
    </location>
</feature>
<evidence type="ECO:0000313" key="11">
    <source>
        <dbReference type="Proteomes" id="UP000707451"/>
    </source>
</evidence>
<feature type="compositionally biased region" description="Basic and acidic residues" evidence="8">
    <location>
        <begin position="307"/>
        <end position="321"/>
    </location>
</feature>
<feature type="transmembrane region" description="Helical" evidence="9">
    <location>
        <begin position="128"/>
        <end position="152"/>
    </location>
</feature>
<keyword evidence="11" id="KW-1185">Reference proteome</keyword>
<feature type="transmembrane region" description="Helical" evidence="9">
    <location>
        <begin position="595"/>
        <end position="614"/>
    </location>
</feature>
<accession>A0A9P8BMP1</accession>
<dbReference type="PANTHER" id="PTHR21444:SF15">
    <property type="entry name" value="RECEPTOR FOR RETINOL UPTAKE STRA6"/>
    <property type="match status" value="1"/>
</dbReference>
<evidence type="ECO:0000256" key="9">
    <source>
        <dbReference type="SAM" id="Phobius"/>
    </source>
</evidence>
<feature type="transmembrane region" description="Helical" evidence="9">
    <location>
        <begin position="467"/>
        <end position="489"/>
    </location>
</feature>
<evidence type="ECO:0000256" key="7">
    <source>
        <dbReference type="ARBA" id="ARBA00023170"/>
    </source>
</evidence>
<feature type="transmembrane region" description="Helical" evidence="9">
    <location>
        <begin position="100"/>
        <end position="122"/>
    </location>
</feature>
<keyword evidence="2" id="KW-0813">Transport</keyword>
<proteinExistence type="predicted"/>
<feature type="region of interest" description="Disordered" evidence="8">
    <location>
        <begin position="175"/>
        <end position="196"/>
    </location>
</feature>
<name>A0A9P8BMP1_9FUNG</name>
<evidence type="ECO:0000256" key="4">
    <source>
        <dbReference type="ARBA" id="ARBA00022692"/>
    </source>
</evidence>
<keyword evidence="7" id="KW-0675">Receptor</keyword>
<feature type="transmembrane region" description="Helical" evidence="9">
    <location>
        <begin position="55"/>
        <end position="79"/>
    </location>
</feature>
<sequence>MGSPVNFFQKSPVVDHYVPLALFISTCQWIYNILLQYLGGSSSKTSVIHSPQALWLIPLLLIGTFFFSAFAHWALFLCYNQVMQQPRQRNHAKPRRWRAPLLGLWAALCLIVARVGIVGLVLVQGGYWSIPIGILLAVPETVAMMSVIMFFLKTMWQQWRTDRVNKSVSAKGIMGGTAVESGGESDGGGKKGADLSRSSSTAQLWDSNAGSSTMPAMIPENPRDDFFNISSFYHRAYVKSLLTAERDFREAAGSMYGQSTIGSDKNMYQYLNPIATQGTEPGSRYTGSTLNTTISLASSSGTQYTHHPTEYDFNIHQDPKRLSPMSPPGGQEPGRLHFPFRKQMQAIPGRNGTSSEKSTTVPSSSSSSSSAASKRPPMSRNKASSQRGGVSSHKLTWNSVTTSYTATSAAQPMTGAAPTPSTWEYIVYPKRHIWPTVQGTYLLIARLPLRILVAVLTTMVLCYDVLLSIGAAETVLAVPVSCILGSLAYPGRSQFDNTMNVARAMHTVNLVLVVVLLPAVVIITVLHQVRMVQKYNWCLRLLRIGNYGFVPGGREYTQHLKHPMLVIRYRFRMPGSRFLLSHQQSARAGFHHWEFFWAFFNIVFGAFSFCKRVVLSILSMGIYSTRIDLCIMGGRFRPWDGGYSAFVGLVLADHTLNNPIVLEFVQILRDLLLIRRHPNLAHYYLRAGGRGDQMSNLVGGGRAGKGNDRDQRLNMMMMLSPQSPRRGGGFVGVGGGFSDRELADIEEGEEARMDELLMSKSSGFDGQGAGIAVKGGAAIVPEVSRIHHYFRQDPRVDRHGHGPANIASSSSSSSSPPPAYNNATAAAVAKKNNRVSKVYTPLLATPTPELNMSHAVKIQEAHRNPESAVSAEQIRQKMSEAKLRSIRVRNRWFLYVTLVRNPSIRSLRRTRAEDYLHPIGHGNEFLGTHEEEALADVQWDR</sequence>
<evidence type="ECO:0000256" key="6">
    <source>
        <dbReference type="ARBA" id="ARBA00023136"/>
    </source>
</evidence>
<feature type="transmembrane region" description="Helical" evidence="9">
    <location>
        <begin position="17"/>
        <end position="35"/>
    </location>
</feature>
<dbReference type="GO" id="GO:0038023">
    <property type="term" value="F:signaling receptor activity"/>
    <property type="evidence" value="ECO:0007669"/>
    <property type="project" value="InterPro"/>
</dbReference>
<feature type="compositionally biased region" description="Polar residues" evidence="8">
    <location>
        <begin position="381"/>
        <end position="392"/>
    </location>
</feature>
<dbReference type="OrthoDB" id="2376984at2759"/>
<dbReference type="GO" id="GO:0005886">
    <property type="term" value="C:plasma membrane"/>
    <property type="evidence" value="ECO:0007669"/>
    <property type="project" value="UniProtKB-SubCell"/>
</dbReference>
<dbReference type="Pfam" id="PF14752">
    <property type="entry name" value="RBP_receptor"/>
    <property type="match status" value="1"/>
</dbReference>
<feature type="transmembrane region" description="Helical" evidence="9">
    <location>
        <begin position="510"/>
        <end position="529"/>
    </location>
</feature>
<organism evidence="10 11">
    <name type="scientific">Linnemannia hyalina</name>
    <dbReference type="NCBI Taxonomy" id="64524"/>
    <lineage>
        <taxon>Eukaryota</taxon>
        <taxon>Fungi</taxon>
        <taxon>Fungi incertae sedis</taxon>
        <taxon>Mucoromycota</taxon>
        <taxon>Mortierellomycotina</taxon>
        <taxon>Mortierellomycetes</taxon>
        <taxon>Mortierellales</taxon>
        <taxon>Mortierellaceae</taxon>
        <taxon>Linnemannia</taxon>
    </lineage>
</organism>
<dbReference type="Proteomes" id="UP000707451">
    <property type="component" value="Unassembled WGS sequence"/>
</dbReference>
<evidence type="ECO:0000256" key="8">
    <source>
        <dbReference type="SAM" id="MobiDB-lite"/>
    </source>
</evidence>
<dbReference type="EMBL" id="JAHRHY010000021">
    <property type="protein sequence ID" value="KAG9061914.1"/>
    <property type="molecule type" value="Genomic_DNA"/>
</dbReference>